<dbReference type="PANTHER" id="PTHR43806">
    <property type="entry name" value="PEPTIDASE S8"/>
    <property type="match status" value="1"/>
</dbReference>
<feature type="chain" id="PRO_5011568995" evidence="8">
    <location>
        <begin position="27"/>
        <end position="1020"/>
    </location>
</feature>
<feature type="active site" description="Charge relay system" evidence="5 6">
    <location>
        <position position="373"/>
    </location>
</feature>
<dbReference type="OrthoDB" id="9795680at2"/>
<dbReference type="PROSITE" id="PS51892">
    <property type="entry name" value="SUBTILASE"/>
    <property type="match status" value="1"/>
</dbReference>
<organism evidence="10 11">
    <name type="scientific">Lentzea fradiae</name>
    <dbReference type="NCBI Taxonomy" id="200378"/>
    <lineage>
        <taxon>Bacteria</taxon>
        <taxon>Bacillati</taxon>
        <taxon>Actinomycetota</taxon>
        <taxon>Actinomycetes</taxon>
        <taxon>Pseudonocardiales</taxon>
        <taxon>Pseudonocardiaceae</taxon>
        <taxon>Lentzea</taxon>
    </lineage>
</organism>
<dbReference type="GO" id="GO:0006508">
    <property type="term" value="P:proteolysis"/>
    <property type="evidence" value="ECO:0007669"/>
    <property type="project" value="UniProtKB-KW"/>
</dbReference>
<feature type="active site" description="Charge relay system" evidence="5 6">
    <location>
        <position position="210"/>
    </location>
</feature>
<dbReference type="EMBL" id="FNCC01000012">
    <property type="protein sequence ID" value="SDG86914.1"/>
    <property type="molecule type" value="Genomic_DNA"/>
</dbReference>
<dbReference type="InterPro" id="IPR000209">
    <property type="entry name" value="Peptidase_S8/S53_dom"/>
</dbReference>
<proteinExistence type="inferred from homology"/>
<dbReference type="GO" id="GO:0004252">
    <property type="term" value="F:serine-type endopeptidase activity"/>
    <property type="evidence" value="ECO:0007669"/>
    <property type="project" value="UniProtKB-UniRule"/>
</dbReference>
<feature type="domain" description="Peptidase S8/S53" evidence="9">
    <location>
        <begin position="169"/>
        <end position="420"/>
    </location>
</feature>
<evidence type="ECO:0000256" key="7">
    <source>
        <dbReference type="RuleBase" id="RU003355"/>
    </source>
</evidence>
<sequence length="1020" mass="106712">MRGKTTALGAVTALALTALPGAVATAAPPARQAVDQVTLVTGDKVLLGPDEQIVAIEPGEGRGTLTFKTHRGAGGHTMVVPEDAFGPLAAGRLDRRLFDVTTLLEFGYRDRMPLIVDGRARLAARNTGDWSALKASGDKIWLDGLRKPVLDRSVAQIGAPAVHERGITGKGVKVAIVDTGVDENHPDLVGQQIAEKNFTDDPDTVDRYGHGTHVGATVASHGAQYGGVAPGVQLIDAKVCSLNGCQDSWILEGMRWAAEQGAQVINLSLGGTDFPEVDPLEQAVDDLTAEFGVLFVIASGNDGSTGSVNSPGSADAALTVGAVDRDDSLAWFSSRGPRVGDSGLKPEVTAPGVGIVAAAAGTNGDHIASDGTSMAAPHVAGAAALLLQQHPDWTPAQLKSALASTAKPTADVSAFDQGAGRVDVAKASDQVLTADAVTLNFGRFEWPHDDNEPVTKRLTYFNPTDETALLDIKFSGDVPRGSFTVSADKLFVPAKGSASVDVIADTRATTREGTHSGEVVATSGSQTVRTLVGFEREGESYTLALDMTDREGQDPGVSLTFIDGLDNDLLEIVFGEGDSKLRLPRGTYIVDSSIGTSAGTVTVIAPNVVLTSDQTVQQDARLAKPISITAPLPVGDLVVGEVVWRRSSGDRAHQSTMVRFGGLDGFLIAQSGGKLPPEEMSSLVTLHANAAEEENTYFRLAYPFGGGLPDGLTSAPRLEDLARVESTVGTLEPGSTIGKGEVSTSVHGLTSGAAIYPVGSGNKTVDLVTTEDVSWQSYATVTYPNGAIQQASSAWRRYEAGKTYREAEVQPVFSPGLPPSSDRYGERYGHAINLFVPMVADATNGSGASTIDSARTALYRNGTLVGEVPLTSGTFIGLPMARGDFRAEMSVDRRSQFEFSTEVSAAWTFKSDGAEGRADTLPLSVVRFAPKLDAKGSVPAGTLQRVGLSVQSQGDTGKVRVTGVEYSHDDGKTWRRAGVVGDSALIYHPADARWASLRATATDAKGNTAEVTVIHAHKVG</sequence>
<dbReference type="InterPro" id="IPR023827">
    <property type="entry name" value="Peptidase_S8_Asp-AS"/>
</dbReference>
<dbReference type="InterPro" id="IPR036852">
    <property type="entry name" value="Peptidase_S8/S53_dom_sf"/>
</dbReference>
<dbReference type="PROSITE" id="PS00138">
    <property type="entry name" value="SUBTILASE_SER"/>
    <property type="match status" value="1"/>
</dbReference>
<evidence type="ECO:0000256" key="8">
    <source>
        <dbReference type="SAM" id="SignalP"/>
    </source>
</evidence>
<dbReference type="RefSeq" id="WP_090054225.1">
    <property type="nucleotide sequence ID" value="NZ_FNCC01000012.1"/>
</dbReference>
<feature type="signal peptide" evidence="8">
    <location>
        <begin position="1"/>
        <end position="26"/>
    </location>
</feature>
<dbReference type="SUPFAM" id="SSF52743">
    <property type="entry name" value="Subtilisin-like"/>
    <property type="match status" value="1"/>
</dbReference>
<keyword evidence="8" id="KW-0732">Signal</keyword>
<evidence type="ECO:0000256" key="5">
    <source>
        <dbReference type="PIRSR" id="PIRSR615500-1"/>
    </source>
</evidence>
<dbReference type="Proteomes" id="UP000199623">
    <property type="component" value="Unassembled WGS sequence"/>
</dbReference>
<protein>
    <submittedName>
        <fullName evidence="10">Serine protease, subtilisin family</fullName>
    </submittedName>
</protein>
<evidence type="ECO:0000313" key="10">
    <source>
        <dbReference type="EMBL" id="SDG86914.1"/>
    </source>
</evidence>
<dbReference type="PROSITE" id="PS00136">
    <property type="entry name" value="SUBTILASE_ASP"/>
    <property type="match status" value="1"/>
</dbReference>
<feature type="active site" description="Charge relay system" evidence="5 6">
    <location>
        <position position="178"/>
    </location>
</feature>
<keyword evidence="3 6" id="KW-0378">Hydrolase</keyword>
<dbReference type="Gene3D" id="3.40.50.200">
    <property type="entry name" value="Peptidase S8/S53 domain"/>
    <property type="match status" value="1"/>
</dbReference>
<evidence type="ECO:0000256" key="3">
    <source>
        <dbReference type="ARBA" id="ARBA00022801"/>
    </source>
</evidence>
<dbReference type="STRING" id="200378.SAMN05216553_112187"/>
<gene>
    <name evidence="10" type="ORF">SAMN05216553_112187</name>
</gene>
<dbReference type="Pfam" id="PF00082">
    <property type="entry name" value="Peptidase_S8"/>
    <property type="match status" value="1"/>
</dbReference>
<evidence type="ECO:0000256" key="2">
    <source>
        <dbReference type="ARBA" id="ARBA00022670"/>
    </source>
</evidence>
<dbReference type="InterPro" id="IPR015500">
    <property type="entry name" value="Peptidase_S8_subtilisin-rel"/>
</dbReference>
<keyword evidence="11" id="KW-1185">Reference proteome</keyword>
<keyword evidence="2 6" id="KW-0645">Protease</keyword>
<dbReference type="InterPro" id="IPR023828">
    <property type="entry name" value="Peptidase_S8_Ser-AS"/>
</dbReference>
<evidence type="ECO:0000256" key="1">
    <source>
        <dbReference type="ARBA" id="ARBA00011073"/>
    </source>
</evidence>
<dbReference type="PANTHER" id="PTHR43806:SF11">
    <property type="entry name" value="CEREVISIN-RELATED"/>
    <property type="match status" value="1"/>
</dbReference>
<reference evidence="11" key="1">
    <citation type="submission" date="2016-10" db="EMBL/GenBank/DDBJ databases">
        <authorList>
            <person name="Varghese N."/>
            <person name="Submissions S."/>
        </authorList>
    </citation>
    <scope>NUCLEOTIDE SEQUENCE [LARGE SCALE GENOMIC DNA]</scope>
    <source>
        <strain evidence="11">CGMCC 4.3506</strain>
    </source>
</reference>
<comment type="similarity">
    <text evidence="1 6 7">Belongs to the peptidase S8 family.</text>
</comment>
<dbReference type="InterPro" id="IPR050131">
    <property type="entry name" value="Peptidase_S8_subtilisin-like"/>
</dbReference>
<evidence type="ECO:0000313" key="11">
    <source>
        <dbReference type="Proteomes" id="UP000199623"/>
    </source>
</evidence>
<accession>A0A1G7XS11</accession>
<dbReference type="AlphaFoldDB" id="A0A1G7XS11"/>
<evidence type="ECO:0000256" key="4">
    <source>
        <dbReference type="ARBA" id="ARBA00022825"/>
    </source>
</evidence>
<evidence type="ECO:0000256" key="6">
    <source>
        <dbReference type="PROSITE-ProRule" id="PRU01240"/>
    </source>
</evidence>
<evidence type="ECO:0000259" key="9">
    <source>
        <dbReference type="Pfam" id="PF00082"/>
    </source>
</evidence>
<dbReference type="PRINTS" id="PR00723">
    <property type="entry name" value="SUBTILISIN"/>
</dbReference>
<keyword evidence="4 6" id="KW-0720">Serine protease</keyword>
<name>A0A1G7XS11_9PSEU</name>